<keyword evidence="2" id="KW-1185">Reference proteome</keyword>
<proteinExistence type="predicted"/>
<organism evidence="1 2">
    <name type="scientific">Piloderma croceum (strain F 1598)</name>
    <dbReference type="NCBI Taxonomy" id="765440"/>
    <lineage>
        <taxon>Eukaryota</taxon>
        <taxon>Fungi</taxon>
        <taxon>Dikarya</taxon>
        <taxon>Basidiomycota</taxon>
        <taxon>Agaricomycotina</taxon>
        <taxon>Agaricomycetes</taxon>
        <taxon>Agaricomycetidae</taxon>
        <taxon>Atheliales</taxon>
        <taxon>Atheliaceae</taxon>
        <taxon>Piloderma</taxon>
    </lineage>
</organism>
<dbReference type="EMBL" id="KN832999">
    <property type="protein sequence ID" value="KIM81459.1"/>
    <property type="molecule type" value="Genomic_DNA"/>
</dbReference>
<reference evidence="1 2" key="1">
    <citation type="submission" date="2014-04" db="EMBL/GenBank/DDBJ databases">
        <authorList>
            <consortium name="DOE Joint Genome Institute"/>
            <person name="Kuo A."/>
            <person name="Tarkka M."/>
            <person name="Buscot F."/>
            <person name="Kohler A."/>
            <person name="Nagy L.G."/>
            <person name="Floudas D."/>
            <person name="Copeland A."/>
            <person name="Barry K.W."/>
            <person name="Cichocki N."/>
            <person name="Veneault-Fourrey C."/>
            <person name="LaButti K."/>
            <person name="Lindquist E.A."/>
            <person name="Lipzen A."/>
            <person name="Lundell T."/>
            <person name="Morin E."/>
            <person name="Murat C."/>
            <person name="Sun H."/>
            <person name="Tunlid A."/>
            <person name="Henrissat B."/>
            <person name="Grigoriev I.V."/>
            <person name="Hibbett D.S."/>
            <person name="Martin F."/>
            <person name="Nordberg H.P."/>
            <person name="Cantor M.N."/>
            <person name="Hua S.X."/>
        </authorList>
    </citation>
    <scope>NUCLEOTIDE SEQUENCE [LARGE SCALE GENOMIC DNA]</scope>
    <source>
        <strain evidence="1 2">F 1598</strain>
    </source>
</reference>
<dbReference type="InParanoid" id="A0A0C3FNW1"/>
<protein>
    <submittedName>
        <fullName evidence="1">Uncharacterized protein</fullName>
    </submittedName>
</protein>
<sequence length="76" mass="8634">MVFVSCYGMWKYAILTIESLHSTLLLISFDHFSFVLDASRHDLDIGVGAQRAQRQSSGADYLNNITLGTRVRTLRR</sequence>
<reference evidence="2" key="2">
    <citation type="submission" date="2015-01" db="EMBL/GenBank/DDBJ databases">
        <title>Evolutionary Origins and Diversification of the Mycorrhizal Mutualists.</title>
        <authorList>
            <consortium name="DOE Joint Genome Institute"/>
            <consortium name="Mycorrhizal Genomics Consortium"/>
            <person name="Kohler A."/>
            <person name="Kuo A."/>
            <person name="Nagy L.G."/>
            <person name="Floudas D."/>
            <person name="Copeland A."/>
            <person name="Barry K.W."/>
            <person name="Cichocki N."/>
            <person name="Veneault-Fourrey C."/>
            <person name="LaButti K."/>
            <person name="Lindquist E.A."/>
            <person name="Lipzen A."/>
            <person name="Lundell T."/>
            <person name="Morin E."/>
            <person name="Murat C."/>
            <person name="Riley R."/>
            <person name="Ohm R."/>
            <person name="Sun H."/>
            <person name="Tunlid A."/>
            <person name="Henrissat B."/>
            <person name="Grigoriev I.V."/>
            <person name="Hibbett D.S."/>
            <person name="Martin F."/>
        </authorList>
    </citation>
    <scope>NUCLEOTIDE SEQUENCE [LARGE SCALE GENOMIC DNA]</scope>
    <source>
        <strain evidence="2">F 1598</strain>
    </source>
</reference>
<name>A0A0C3FNW1_PILCF</name>
<evidence type="ECO:0000313" key="2">
    <source>
        <dbReference type="Proteomes" id="UP000054166"/>
    </source>
</evidence>
<dbReference type="HOGENOM" id="CLU_2655363_0_0_1"/>
<accession>A0A0C3FNW1</accession>
<evidence type="ECO:0000313" key="1">
    <source>
        <dbReference type="EMBL" id="KIM81459.1"/>
    </source>
</evidence>
<dbReference type="AlphaFoldDB" id="A0A0C3FNW1"/>
<gene>
    <name evidence="1" type="ORF">PILCRDRAFT_502045</name>
</gene>
<dbReference type="Proteomes" id="UP000054166">
    <property type="component" value="Unassembled WGS sequence"/>
</dbReference>